<protein>
    <submittedName>
        <fullName evidence="8">SLC13 family permease</fullName>
    </submittedName>
</protein>
<feature type="transmembrane region" description="Helical" evidence="6">
    <location>
        <begin position="417"/>
        <end position="434"/>
    </location>
</feature>
<gene>
    <name evidence="8" type="ORF">ACFQ5J_02455</name>
</gene>
<evidence type="ECO:0000313" key="8">
    <source>
        <dbReference type="EMBL" id="MFD1484088.1"/>
    </source>
</evidence>
<dbReference type="InterPro" id="IPR004680">
    <property type="entry name" value="Cit_transptr-like_dom"/>
</dbReference>
<dbReference type="Proteomes" id="UP001597252">
    <property type="component" value="Unassembled WGS sequence"/>
</dbReference>
<keyword evidence="3 6" id="KW-0812">Transmembrane</keyword>
<evidence type="ECO:0000259" key="7">
    <source>
        <dbReference type="Pfam" id="PF03600"/>
    </source>
</evidence>
<feature type="domain" description="Citrate transporter-like" evidence="7">
    <location>
        <begin position="5"/>
        <end position="374"/>
    </location>
</feature>
<feature type="transmembrane region" description="Helical" evidence="6">
    <location>
        <begin position="30"/>
        <end position="52"/>
    </location>
</feature>
<feature type="transmembrane region" description="Helical" evidence="6">
    <location>
        <begin position="286"/>
        <end position="307"/>
    </location>
</feature>
<evidence type="ECO:0000256" key="5">
    <source>
        <dbReference type="ARBA" id="ARBA00023136"/>
    </source>
</evidence>
<feature type="transmembrane region" description="Helical" evidence="6">
    <location>
        <begin position="141"/>
        <end position="158"/>
    </location>
</feature>
<evidence type="ECO:0000256" key="6">
    <source>
        <dbReference type="SAM" id="Phobius"/>
    </source>
</evidence>
<evidence type="ECO:0000313" key="9">
    <source>
        <dbReference type="Proteomes" id="UP001597252"/>
    </source>
</evidence>
<comment type="subcellular location">
    <subcellularLocation>
        <location evidence="1">Membrane</location>
        <topology evidence="1">Multi-pass membrane protein</topology>
    </subcellularLocation>
</comment>
<evidence type="ECO:0000256" key="4">
    <source>
        <dbReference type="ARBA" id="ARBA00022989"/>
    </source>
</evidence>
<dbReference type="EMBL" id="JBHTON010000005">
    <property type="protein sequence ID" value="MFD1484088.1"/>
    <property type="molecule type" value="Genomic_DNA"/>
</dbReference>
<feature type="transmembrane region" description="Helical" evidence="6">
    <location>
        <begin position="96"/>
        <end position="129"/>
    </location>
</feature>
<name>A0ABW4E527_9LACO</name>
<accession>A0ABW4E527</accession>
<evidence type="ECO:0000256" key="1">
    <source>
        <dbReference type="ARBA" id="ARBA00004141"/>
    </source>
</evidence>
<feature type="transmembrane region" description="Helical" evidence="6">
    <location>
        <begin position="351"/>
        <end position="370"/>
    </location>
</feature>
<feature type="transmembrane region" description="Helical" evidence="6">
    <location>
        <begin position="234"/>
        <end position="252"/>
    </location>
</feature>
<keyword evidence="2" id="KW-0813">Transport</keyword>
<organism evidence="8 9">
    <name type="scientific">Lacticaseibacillus baoqingensis</name>
    <dbReference type="NCBI Taxonomy" id="2486013"/>
    <lineage>
        <taxon>Bacteria</taxon>
        <taxon>Bacillati</taxon>
        <taxon>Bacillota</taxon>
        <taxon>Bacilli</taxon>
        <taxon>Lactobacillales</taxon>
        <taxon>Lactobacillaceae</taxon>
        <taxon>Lacticaseibacillus</taxon>
    </lineage>
</organism>
<dbReference type="RefSeq" id="WP_125747852.1">
    <property type="nucleotide sequence ID" value="NZ_JBHTON010000005.1"/>
</dbReference>
<sequence length="435" mass="48174">MSYLALVGFAMMIIITVLLLKKKVSTIFCFTVIPVVAALLVGANLAQIGGYVSKGILKTYEIALLMLFSLPYFSMQSDTGMFDYIVKFILKRVKVAAPVLTALTVIIACVCELDGSVLSVYLITIPLLLPLYKKFHVDTRIMPFLCSVSILLMCNTPWNPRILRSASLLTRNNAASYLFVKLLPMQGILLAILLVYAIYLGIRTKKNAAEAGEKVDVNELLGMIKDTELSRPKLFVPNLILTVIIIITLMLFQQIPNYFVFAIGLVIGMMMNYPNLKQQDKLAQKYYAKLWPVTPAVLLSGVVVGVMQYSGMLDAMVKTLMAVIPTAVGPYVYLIIALFSTPLMLLFTNDTWYYALVPIVAAFSSKYGVAPEIVVATLFMNFGAMISPVAQPQIYVATELSDGMDLSTYVKYTFPKLWVLNVVWVAGGFLLGTFR</sequence>
<feature type="transmembrane region" description="Helical" evidence="6">
    <location>
        <begin position="178"/>
        <end position="199"/>
    </location>
</feature>
<proteinExistence type="predicted"/>
<keyword evidence="4 6" id="KW-1133">Transmembrane helix</keyword>
<comment type="caution">
    <text evidence="8">The sequence shown here is derived from an EMBL/GenBank/DDBJ whole genome shotgun (WGS) entry which is preliminary data.</text>
</comment>
<keyword evidence="5 6" id="KW-0472">Membrane</keyword>
<feature type="transmembrane region" description="Helical" evidence="6">
    <location>
        <begin position="319"/>
        <end position="339"/>
    </location>
</feature>
<feature type="transmembrane region" description="Helical" evidence="6">
    <location>
        <begin position="59"/>
        <end position="76"/>
    </location>
</feature>
<evidence type="ECO:0000256" key="3">
    <source>
        <dbReference type="ARBA" id="ARBA00022692"/>
    </source>
</evidence>
<dbReference type="Pfam" id="PF03600">
    <property type="entry name" value="CitMHS"/>
    <property type="match status" value="1"/>
</dbReference>
<keyword evidence="9" id="KW-1185">Reference proteome</keyword>
<feature type="transmembrane region" description="Helical" evidence="6">
    <location>
        <begin position="258"/>
        <end position="274"/>
    </location>
</feature>
<evidence type="ECO:0000256" key="2">
    <source>
        <dbReference type="ARBA" id="ARBA00022448"/>
    </source>
</evidence>
<reference evidence="9" key="1">
    <citation type="journal article" date="2019" name="Int. J. Syst. Evol. Microbiol.">
        <title>The Global Catalogue of Microorganisms (GCM) 10K type strain sequencing project: providing services to taxonomists for standard genome sequencing and annotation.</title>
        <authorList>
            <consortium name="The Broad Institute Genomics Platform"/>
            <consortium name="The Broad Institute Genome Sequencing Center for Infectious Disease"/>
            <person name="Wu L."/>
            <person name="Ma J."/>
        </authorList>
    </citation>
    <scope>NUCLEOTIDE SEQUENCE [LARGE SCALE GENOMIC DNA]</scope>
    <source>
        <strain evidence="9">CCM 8903</strain>
    </source>
</reference>